<evidence type="ECO:0000256" key="2">
    <source>
        <dbReference type="SAM" id="SignalP"/>
    </source>
</evidence>
<protein>
    <submittedName>
        <fullName evidence="3">Uncharacterized protein</fullName>
    </submittedName>
</protein>
<evidence type="ECO:0000313" key="4">
    <source>
        <dbReference type="Proteomes" id="UP000195012"/>
    </source>
</evidence>
<dbReference type="Proteomes" id="UP000195012">
    <property type="component" value="Unassembled WGS sequence"/>
</dbReference>
<keyword evidence="2" id="KW-0732">Signal</keyword>
<dbReference type="AlphaFoldDB" id="A0A1Y3DKJ5"/>
<accession>A0A1Y3DKJ5</accession>
<sequence length="122" mass="13775">MKKVGVLLFVLLIKEIISLKICSRRKYPNVENGVYQLDNRGRPIKIVDVNYHHVWELPKGGSVNSYTVVKKNGKVKKFSEGTNIIYGTTKKVSGGRGSEEEEEAEEGADENKIKKKLKRGKN</sequence>
<organism evidence="3 4">
    <name type="scientific">Plasmodium knowlesi</name>
    <dbReference type="NCBI Taxonomy" id="5850"/>
    <lineage>
        <taxon>Eukaryota</taxon>
        <taxon>Sar</taxon>
        <taxon>Alveolata</taxon>
        <taxon>Apicomplexa</taxon>
        <taxon>Aconoidasida</taxon>
        <taxon>Haemosporida</taxon>
        <taxon>Plasmodiidae</taxon>
        <taxon>Plasmodium</taxon>
        <taxon>Plasmodium (Plasmodium)</taxon>
    </lineage>
</organism>
<dbReference type="VEuPathDB" id="PlasmoDB:PKNH_0901100"/>
<reference evidence="3 4" key="1">
    <citation type="submission" date="2017-05" db="EMBL/GenBank/DDBJ databases">
        <title>PacBio assembly of a Plasmodium knowlesi genome sequence with Hi-C correction and manual annotation of the SICAvar gene family.</title>
        <authorList>
            <person name="Lapp S.A."/>
            <person name="Geraldo J.A."/>
            <person name="Chien J.-T."/>
            <person name="Ay F."/>
            <person name="Pakala S.B."/>
            <person name="Batugedara G."/>
            <person name="Humphrey J.C."/>
            <person name="Debarry J.D."/>
            <person name="Le Roch K.G."/>
            <person name="Galinski M.R."/>
            <person name="Kissinger J.C."/>
        </authorList>
    </citation>
    <scope>NUCLEOTIDE SEQUENCE [LARGE SCALE GENOMIC DNA]</scope>
    <source>
        <strain evidence="4">Malayan Strain Pk1 (A+)</strain>
    </source>
</reference>
<evidence type="ECO:0000313" key="3">
    <source>
        <dbReference type="EMBL" id="OTN65064.1"/>
    </source>
</evidence>
<feature type="region of interest" description="Disordered" evidence="1">
    <location>
        <begin position="88"/>
        <end position="122"/>
    </location>
</feature>
<feature type="chain" id="PRO_5012011355" evidence="2">
    <location>
        <begin position="19"/>
        <end position="122"/>
    </location>
</feature>
<name>A0A1Y3DKJ5_PLAKN</name>
<feature type="compositionally biased region" description="Basic residues" evidence="1">
    <location>
        <begin position="113"/>
        <end position="122"/>
    </location>
</feature>
<dbReference type="EMBL" id="NETL01000026">
    <property type="protein sequence ID" value="OTN65064.1"/>
    <property type="molecule type" value="Genomic_DNA"/>
</dbReference>
<dbReference type="VEuPathDB" id="PlasmoDB:PKA1H_090006600"/>
<dbReference type="VEuPathDB" id="PlasmoDB:PKNOH_S120119500"/>
<gene>
    <name evidence="3" type="ORF">PKNOH_S120119500</name>
</gene>
<evidence type="ECO:0000256" key="1">
    <source>
        <dbReference type="SAM" id="MobiDB-lite"/>
    </source>
</evidence>
<feature type="compositionally biased region" description="Acidic residues" evidence="1">
    <location>
        <begin position="99"/>
        <end position="108"/>
    </location>
</feature>
<dbReference type="eggNOG" id="ENOG502SRU0">
    <property type="taxonomic scope" value="Eukaryota"/>
</dbReference>
<proteinExistence type="predicted"/>
<comment type="caution">
    <text evidence="3">The sequence shown here is derived from an EMBL/GenBank/DDBJ whole genome shotgun (WGS) entry which is preliminary data.</text>
</comment>
<feature type="signal peptide" evidence="2">
    <location>
        <begin position="1"/>
        <end position="18"/>
    </location>
</feature>